<gene>
    <name evidence="2" type="ORF">CLTHE_16030</name>
</gene>
<feature type="domain" description="DUF1540" evidence="1">
    <location>
        <begin position="2"/>
        <end position="40"/>
    </location>
</feature>
<organism evidence="2 3">
    <name type="scientific">Clostridium thermobutyricum DSM 4928</name>
    <dbReference type="NCBI Taxonomy" id="1121339"/>
    <lineage>
        <taxon>Bacteria</taxon>
        <taxon>Bacillati</taxon>
        <taxon>Bacillota</taxon>
        <taxon>Clostridia</taxon>
        <taxon>Eubacteriales</taxon>
        <taxon>Clostridiaceae</taxon>
        <taxon>Clostridium</taxon>
    </lineage>
</organism>
<dbReference type="EMBL" id="LTAY01000037">
    <property type="protein sequence ID" value="OPX48031.1"/>
    <property type="molecule type" value="Genomic_DNA"/>
</dbReference>
<dbReference type="InterPro" id="IPR011437">
    <property type="entry name" value="DUF1540"/>
</dbReference>
<sequence length="103" mass="11051">MINCTVLNCSHNASGNCKANRVDIGGALANEASATCCGSFLDNKHYGDLTNSTNRFTGEPALVCSAETCEHNKNKLCSLSSITVKTNTDTKIYTETFCSNFDK</sequence>
<reference evidence="2 3" key="1">
    <citation type="submission" date="2016-02" db="EMBL/GenBank/DDBJ databases">
        <title>Genome sequence of Clostridium thermobutyricum DSM 4928.</title>
        <authorList>
            <person name="Poehlein A."/>
            <person name="Daniel R."/>
        </authorList>
    </citation>
    <scope>NUCLEOTIDE SEQUENCE [LARGE SCALE GENOMIC DNA]</scope>
    <source>
        <strain evidence="2 3">DSM 4928</strain>
    </source>
</reference>
<evidence type="ECO:0000313" key="3">
    <source>
        <dbReference type="Proteomes" id="UP000191448"/>
    </source>
</evidence>
<name>A0A1V4SVH8_9CLOT</name>
<proteinExistence type="predicted"/>
<evidence type="ECO:0000313" key="2">
    <source>
        <dbReference type="EMBL" id="OPX48031.1"/>
    </source>
</evidence>
<dbReference type="Proteomes" id="UP000191448">
    <property type="component" value="Unassembled WGS sequence"/>
</dbReference>
<dbReference type="OrthoDB" id="9792226at2"/>
<feature type="domain" description="DUF1540" evidence="1">
    <location>
        <begin position="64"/>
        <end position="101"/>
    </location>
</feature>
<dbReference type="AlphaFoldDB" id="A0A1V4SVH8"/>
<protein>
    <recommendedName>
        <fullName evidence="1">DUF1540 domain-containing protein</fullName>
    </recommendedName>
</protein>
<dbReference type="RefSeq" id="WP_080022779.1">
    <property type="nucleotide sequence ID" value="NZ_LTAY01000037.1"/>
</dbReference>
<accession>A0A1V4SVH8</accession>
<comment type="caution">
    <text evidence="2">The sequence shown here is derived from an EMBL/GenBank/DDBJ whole genome shotgun (WGS) entry which is preliminary data.</text>
</comment>
<dbReference type="Pfam" id="PF07561">
    <property type="entry name" value="DUF1540"/>
    <property type="match status" value="2"/>
</dbReference>
<evidence type="ECO:0000259" key="1">
    <source>
        <dbReference type="Pfam" id="PF07561"/>
    </source>
</evidence>